<keyword evidence="3" id="KW-1185">Reference proteome</keyword>
<organism evidence="2 3">
    <name type="scientific">Basidiobolus meristosporus CBS 931.73</name>
    <dbReference type="NCBI Taxonomy" id="1314790"/>
    <lineage>
        <taxon>Eukaryota</taxon>
        <taxon>Fungi</taxon>
        <taxon>Fungi incertae sedis</taxon>
        <taxon>Zoopagomycota</taxon>
        <taxon>Entomophthoromycotina</taxon>
        <taxon>Basidiobolomycetes</taxon>
        <taxon>Basidiobolales</taxon>
        <taxon>Basidiobolaceae</taxon>
        <taxon>Basidiobolus</taxon>
    </lineage>
</organism>
<accession>A0A1Y1XIM3</accession>
<feature type="region of interest" description="Disordered" evidence="1">
    <location>
        <begin position="105"/>
        <end position="151"/>
    </location>
</feature>
<evidence type="ECO:0000313" key="2">
    <source>
        <dbReference type="EMBL" id="ORX85216.1"/>
    </source>
</evidence>
<gene>
    <name evidence="2" type="ORF">K493DRAFT_307307</name>
</gene>
<proteinExistence type="predicted"/>
<dbReference type="AlphaFoldDB" id="A0A1Y1XIM3"/>
<dbReference type="EMBL" id="MCFE01000594">
    <property type="protein sequence ID" value="ORX85216.1"/>
    <property type="molecule type" value="Genomic_DNA"/>
</dbReference>
<dbReference type="InParanoid" id="A0A1Y1XIM3"/>
<evidence type="ECO:0000313" key="3">
    <source>
        <dbReference type="Proteomes" id="UP000193498"/>
    </source>
</evidence>
<name>A0A1Y1XIM3_9FUNG</name>
<reference evidence="2 3" key="1">
    <citation type="submission" date="2016-07" db="EMBL/GenBank/DDBJ databases">
        <title>Pervasive Adenine N6-methylation of Active Genes in Fungi.</title>
        <authorList>
            <consortium name="DOE Joint Genome Institute"/>
            <person name="Mondo S.J."/>
            <person name="Dannebaum R.O."/>
            <person name="Kuo R.C."/>
            <person name="Labutti K."/>
            <person name="Haridas S."/>
            <person name="Kuo A."/>
            <person name="Salamov A."/>
            <person name="Ahrendt S.R."/>
            <person name="Lipzen A."/>
            <person name="Sullivan W."/>
            <person name="Andreopoulos W.B."/>
            <person name="Clum A."/>
            <person name="Lindquist E."/>
            <person name="Daum C."/>
            <person name="Ramamoorthy G.K."/>
            <person name="Gryganskyi A."/>
            <person name="Culley D."/>
            <person name="Magnuson J.K."/>
            <person name="James T.Y."/>
            <person name="O'Malley M.A."/>
            <person name="Stajich J.E."/>
            <person name="Spatafora J.W."/>
            <person name="Visel A."/>
            <person name="Grigoriev I.V."/>
        </authorList>
    </citation>
    <scope>NUCLEOTIDE SEQUENCE [LARGE SCALE GENOMIC DNA]</scope>
    <source>
        <strain evidence="2 3">CBS 931.73</strain>
    </source>
</reference>
<feature type="compositionally biased region" description="Basic and acidic residues" evidence="1">
    <location>
        <begin position="108"/>
        <end position="121"/>
    </location>
</feature>
<comment type="caution">
    <text evidence="2">The sequence shown here is derived from an EMBL/GenBank/DDBJ whole genome shotgun (WGS) entry which is preliminary data.</text>
</comment>
<sequence length="151" mass="16401">MEAVTTASAMFHTIATMTMLNAKVPSGSHQPLWATKLPLNLQPHVESFTKVLVSDTGVNYVTIARVISTLVLDTLSSTHDLHVCSRAGKIPVRKAFRERRIAKATMRSHPEEAGEGTEYREAQGLTHIPAVGEVETEDPQEVGNAADLANQ</sequence>
<evidence type="ECO:0000256" key="1">
    <source>
        <dbReference type="SAM" id="MobiDB-lite"/>
    </source>
</evidence>
<protein>
    <submittedName>
        <fullName evidence="2">Uncharacterized protein</fullName>
    </submittedName>
</protein>
<dbReference type="Proteomes" id="UP000193498">
    <property type="component" value="Unassembled WGS sequence"/>
</dbReference>